<gene>
    <name evidence="1" type="ORF">TU35_009870</name>
</gene>
<reference evidence="1" key="1">
    <citation type="submission" date="2024-07" db="EMBL/GenBank/DDBJ databases">
        <title>Metagenome and Metagenome-Assembled Genomes of Archaea from a hot spring from the geothermal field of Los Azufres, Mexico.</title>
        <authorList>
            <person name="Marin-Paredes R."/>
            <person name="Martinez-Romero E."/>
            <person name="Servin-Garciduenas L.E."/>
        </authorList>
    </citation>
    <scope>NUCLEOTIDE SEQUENCE</scope>
</reference>
<name>A0ACC6V3I2_9CREN</name>
<evidence type="ECO:0000313" key="1">
    <source>
        <dbReference type="EMBL" id="MFB6491516.1"/>
    </source>
</evidence>
<accession>A0ACC6V3I2</accession>
<protein>
    <submittedName>
        <fullName evidence="1">Uncharacterized protein</fullName>
    </submittedName>
</protein>
<comment type="caution">
    <text evidence="1">The sequence shown here is derived from an EMBL/GenBank/DDBJ whole genome shotgun (WGS) entry which is preliminary data.</text>
</comment>
<feature type="non-terminal residue" evidence="1">
    <location>
        <position position="1"/>
    </location>
</feature>
<proteinExistence type="predicted"/>
<evidence type="ECO:0000313" key="2">
    <source>
        <dbReference type="Proteomes" id="UP000033636"/>
    </source>
</evidence>
<dbReference type="EMBL" id="JZWT02000042">
    <property type="protein sequence ID" value="MFB6491516.1"/>
    <property type="molecule type" value="Genomic_DNA"/>
</dbReference>
<organism evidence="1 2">
    <name type="scientific">Thermoproteus sp. AZ2</name>
    <dbReference type="NCBI Taxonomy" id="1609232"/>
    <lineage>
        <taxon>Archaea</taxon>
        <taxon>Thermoproteota</taxon>
        <taxon>Thermoprotei</taxon>
        <taxon>Thermoproteales</taxon>
        <taxon>Thermoproteaceae</taxon>
        <taxon>Thermoproteus</taxon>
    </lineage>
</organism>
<sequence>NQAEAVKIIRERAKVKRSLLTLNPLEEPPEYDPSLFSGALRLDPLIPDISQGSLSSLEAVVGHEVRSPADLRDAFLKSLERYRGRAAALTLNLQPDDDFFSLKPSDLSIAPFLKTLRERGVLPPDGRRAIAAFLLREALEYARRNKLVVQVMLGVKRPVPGADPHDYAITVFNPAQLLNLALLFGEYPDVKFDLIIADPLLNHAVAVIAKNYPNVFLNGYWWYSMYPEIISSYLRLRLQMLPYNKIGGFFSDAYVADWVYGKAVLVKDALSKVLAEFVERGYLGRDLALEIAEALLYKNAETLYGL</sequence>
<dbReference type="Proteomes" id="UP000033636">
    <property type="component" value="Unassembled WGS sequence"/>
</dbReference>